<dbReference type="EMBL" id="AUXZ01000111">
    <property type="protein sequence ID" value="KZN46679.1"/>
    <property type="molecule type" value="Genomic_DNA"/>
</dbReference>
<dbReference type="Gene3D" id="3.30.559.30">
    <property type="entry name" value="Nonribosomal peptide synthetase, condensation domain"/>
    <property type="match status" value="2"/>
</dbReference>
<dbReference type="InterPro" id="IPR023213">
    <property type="entry name" value="CAT-like_dom_sf"/>
</dbReference>
<feature type="domain" description="Carrier" evidence="4">
    <location>
        <begin position="1053"/>
        <end position="1128"/>
    </location>
</feature>
<evidence type="ECO:0000259" key="4">
    <source>
        <dbReference type="PROSITE" id="PS50075"/>
    </source>
</evidence>
<dbReference type="InterPro" id="IPR029058">
    <property type="entry name" value="AB_hydrolase_fold"/>
</dbReference>
<dbReference type="Gene3D" id="2.30.38.10">
    <property type="entry name" value="Luciferase, Domain 3"/>
    <property type="match status" value="2"/>
</dbReference>
<dbReference type="Pfam" id="PF00668">
    <property type="entry name" value="Condensation"/>
    <property type="match status" value="2"/>
</dbReference>
<dbReference type="InterPro" id="IPR025110">
    <property type="entry name" value="AMP-bd_C"/>
</dbReference>
<dbReference type="Pfam" id="PF13469">
    <property type="entry name" value="Sulfotransfer_3"/>
    <property type="match status" value="1"/>
</dbReference>
<dbReference type="SUPFAM" id="SSF52540">
    <property type="entry name" value="P-loop containing nucleoside triphosphate hydrolases"/>
    <property type="match status" value="1"/>
</dbReference>
<dbReference type="PROSITE" id="PS50075">
    <property type="entry name" value="CARRIER"/>
    <property type="match status" value="2"/>
</dbReference>
<dbReference type="GO" id="GO:0043041">
    <property type="term" value="P:amino acid activation for nonribosomal peptide biosynthetic process"/>
    <property type="evidence" value="ECO:0007669"/>
    <property type="project" value="TreeGrafter"/>
</dbReference>
<evidence type="ECO:0000313" key="6">
    <source>
        <dbReference type="Proteomes" id="UP000076503"/>
    </source>
</evidence>
<dbReference type="InterPro" id="IPR009081">
    <property type="entry name" value="PP-bd_ACP"/>
</dbReference>
<dbReference type="OrthoDB" id="9757559at2"/>
<dbReference type="Gene3D" id="3.30.559.10">
    <property type="entry name" value="Chloramphenicol acetyltransferase-like domain"/>
    <property type="match status" value="2"/>
</dbReference>
<evidence type="ECO:0000256" key="3">
    <source>
        <dbReference type="ARBA" id="ARBA00022553"/>
    </source>
</evidence>
<dbReference type="FunFam" id="3.40.50.980:FF:000002">
    <property type="entry name" value="Enterobactin synthetase component F"/>
    <property type="match status" value="1"/>
</dbReference>
<dbReference type="Pfam" id="PF13193">
    <property type="entry name" value="AMP-binding_C"/>
    <property type="match status" value="1"/>
</dbReference>
<dbReference type="Gene3D" id="1.10.10.1830">
    <property type="entry name" value="Non-ribosomal peptide synthase, adenylation domain"/>
    <property type="match status" value="1"/>
</dbReference>
<proteinExistence type="predicted"/>
<evidence type="ECO:0000256" key="1">
    <source>
        <dbReference type="ARBA" id="ARBA00001957"/>
    </source>
</evidence>
<dbReference type="Gene3D" id="3.40.50.980">
    <property type="match status" value="4"/>
</dbReference>
<dbReference type="FunFam" id="3.40.50.980:FF:000001">
    <property type="entry name" value="Non-ribosomal peptide synthetase"/>
    <property type="match status" value="1"/>
</dbReference>
<dbReference type="GO" id="GO:0003824">
    <property type="term" value="F:catalytic activity"/>
    <property type="evidence" value="ECO:0007669"/>
    <property type="project" value="InterPro"/>
</dbReference>
<dbReference type="SMART" id="SM00823">
    <property type="entry name" value="PKS_PP"/>
    <property type="match status" value="2"/>
</dbReference>
<dbReference type="InterPro" id="IPR036736">
    <property type="entry name" value="ACP-like_sf"/>
</dbReference>
<accession>A0A167BLH0</accession>
<dbReference type="FunFam" id="3.30.300.30:FF:000015">
    <property type="entry name" value="Nonribosomal peptide synthase SidD"/>
    <property type="match status" value="1"/>
</dbReference>
<evidence type="ECO:0000256" key="2">
    <source>
        <dbReference type="ARBA" id="ARBA00022450"/>
    </source>
</evidence>
<dbReference type="InterPro" id="IPR027417">
    <property type="entry name" value="P-loop_NTPase"/>
</dbReference>
<reference evidence="5 6" key="1">
    <citation type="submission" date="2013-07" db="EMBL/GenBank/DDBJ databases">
        <title>Comparative Genomic and Metabolomic Analysis of Twelve Strains of Pseudoalteromonas luteoviolacea.</title>
        <authorList>
            <person name="Vynne N.G."/>
            <person name="Mansson M."/>
            <person name="Gram L."/>
        </authorList>
    </citation>
    <scope>NUCLEOTIDE SEQUENCE [LARGE SCALE GENOMIC DNA]</scope>
    <source>
        <strain evidence="5 6">H33</strain>
    </source>
</reference>
<name>A0A167BLH0_9GAMM</name>
<dbReference type="Gene3D" id="3.30.300.30">
    <property type="match status" value="2"/>
</dbReference>
<dbReference type="Pfam" id="PF18563">
    <property type="entry name" value="TubC_N"/>
    <property type="match status" value="1"/>
</dbReference>
<dbReference type="Gene3D" id="3.40.50.1820">
    <property type="entry name" value="alpha/beta hydrolase"/>
    <property type="match status" value="1"/>
</dbReference>
<dbReference type="InterPro" id="IPR001242">
    <property type="entry name" value="Condensation_dom"/>
</dbReference>
<dbReference type="InterPro" id="IPR020806">
    <property type="entry name" value="PKS_PP-bd"/>
</dbReference>
<dbReference type="FunFam" id="2.30.38.10:FF:000001">
    <property type="entry name" value="Non-ribosomal peptide synthetase PvdI"/>
    <property type="match status" value="1"/>
</dbReference>
<keyword evidence="2" id="KW-0596">Phosphopantetheine</keyword>
<dbReference type="CDD" id="cd05930">
    <property type="entry name" value="A_NRPS"/>
    <property type="match status" value="2"/>
</dbReference>
<dbReference type="Pfam" id="PF00550">
    <property type="entry name" value="PP-binding"/>
    <property type="match status" value="2"/>
</dbReference>
<dbReference type="Gene3D" id="3.40.50.300">
    <property type="entry name" value="P-loop containing nucleotide triphosphate hydrolases"/>
    <property type="match status" value="1"/>
</dbReference>
<dbReference type="InterPro" id="IPR000873">
    <property type="entry name" value="AMP-dep_synth/lig_dom"/>
</dbReference>
<dbReference type="SUPFAM" id="SSF52777">
    <property type="entry name" value="CoA-dependent acyltransferases"/>
    <property type="match status" value="4"/>
</dbReference>
<dbReference type="GO" id="GO:0005737">
    <property type="term" value="C:cytoplasm"/>
    <property type="evidence" value="ECO:0007669"/>
    <property type="project" value="TreeGrafter"/>
</dbReference>
<dbReference type="RefSeq" id="WP_063363503.1">
    <property type="nucleotide sequence ID" value="NZ_AUXZ01000111.1"/>
</dbReference>
<dbReference type="InterPro" id="IPR020845">
    <property type="entry name" value="AMP-binding_CS"/>
</dbReference>
<dbReference type="Gene3D" id="1.10.1200.10">
    <property type="entry name" value="ACP-like"/>
    <property type="match status" value="1"/>
</dbReference>
<dbReference type="GO" id="GO:0031177">
    <property type="term" value="F:phosphopantetheine binding"/>
    <property type="evidence" value="ECO:0007669"/>
    <property type="project" value="InterPro"/>
</dbReference>
<dbReference type="InterPro" id="IPR044894">
    <property type="entry name" value="TubC_N_sf"/>
</dbReference>
<dbReference type="Proteomes" id="UP000076503">
    <property type="component" value="Unassembled WGS sequence"/>
</dbReference>
<protein>
    <recommendedName>
        <fullName evidence="4">Carrier domain-containing protein</fullName>
    </recommendedName>
</protein>
<dbReference type="NCBIfam" id="TIGR01733">
    <property type="entry name" value="AA-adenyl-dom"/>
    <property type="match status" value="2"/>
</dbReference>
<dbReference type="Pfam" id="PF00501">
    <property type="entry name" value="AMP-binding"/>
    <property type="match status" value="2"/>
</dbReference>
<dbReference type="SUPFAM" id="SSF56801">
    <property type="entry name" value="Acetyl-CoA synthetase-like"/>
    <property type="match status" value="2"/>
</dbReference>
<organism evidence="5 6">
    <name type="scientific">Pseudoalteromonas luteoviolacea H33</name>
    <dbReference type="NCBI Taxonomy" id="1365251"/>
    <lineage>
        <taxon>Bacteria</taxon>
        <taxon>Pseudomonadati</taxon>
        <taxon>Pseudomonadota</taxon>
        <taxon>Gammaproteobacteria</taxon>
        <taxon>Alteromonadales</taxon>
        <taxon>Pseudoalteromonadaceae</taxon>
        <taxon>Pseudoalteromonas</taxon>
    </lineage>
</organism>
<sequence>MSAEAIIKAAQDAGVYLYCEHNKLKYSAAKGHMSDELKQQIAAHKDSIILLLNRAAGFAVDAPSKQTSLDIATGESWPLSFSQQRIWLATAIYDTQTAYHMPVVMNTQGSFDVHAAQQAMQLVIDNHTILKTVYEQTALGVVQRVLPDAHFELEVYDVALRGELSEQAYIAELKLDFFGQQFDLTTNLMIRGAYIKVTPERGILMFSVHHIAADGWSIILLNRYFSEAYQACVSGQVAQLSPPQRQYKDYAFWQRHNLSEDVFEAQRRYWQKQLDNVAHSHQLPLDYPRPEQKQASGKEIDAKLSRETTQRLASIAQHYGITEFMLYQAILAVVIARHSNTEDIVIGTPLAKRELAQLDEMVGCFLNTVALRLNVSDCPVSEFFEQVKQVHLGAHENSDVPFEEVLGCCAIKPSKNITPLIQIMFNMDNVNTVQASEFSIGGLQFGSESADQHSNKFDLTIRANPVNGQMKLSWIYDNSLFKEASVQRLNQSWMTLLTSLAGKAQLADCQLSQLTMLTEQDEAQIMAQSFGTTQSLASNLPVFRQFEEQAANRAAATAVVFEDKSLSYAQLDAQANQLARYLCAQGVSAEQPVAICMERSLELVVAMLAIQKAGAAYVPIDTQDPAERKQYILDSSEARWLVTQSELVASLPSSEHYQCLVVDDPEVLTLCAEYECTSLPYQCDDGLAYVIYTSGSTGQPKGVATGHRALSNRIDWMQRTYPLDAQDKVLQKTPYTFDVSIWEFFWPLSAGATLVLAKPQGHTDAHYLQQLISAQKVTTMHFVPSMLKLYLEACKDTFSGHVKRVFCSGEALEPAVLSAFQARASGTELHNLYGPTEAAIDVSYFDCRHYSDQGSVPIGRAIQNTQLLVLDKHLNLVPKNVPGELYIGGEGLAKGYINQNELTAERFIVHPFDTSQRLYRTGDLARYDEDGLLYFLGRIDSQVKLNGQRIEPGEIEYQLNQLATVRDAAIEVNSHSSGYDYLCAYVVPAQPIENNDDWCQALRAALGKTLPAALVPSKIMVLDALPLTNSGKLDRRALKQYEEGTVQLREHIAPRNPMEEFVAQLWLPLLGLTQLSVEDSFFELGGQSLIAMTLVNRLQEQLGEVIHLTALYEAPTVAALAAFLQQNYGSACARLGLIEAEEETVQDIGLGTTMPDDPVAAVADLLAHVAQPVATKEKKPRAVFILAPHRSGSTLLRVILAGHTELFAPPELELLNFATVAEREAAFSGRFSLYKEGVLQAIMELTGCSANEADDIMARLSADQASSVDLFAQLQTWSGRTLVDKSPGYAYDTQTLLNIEQSFSEVQYIHLVRHPAGMVSSFVEAKLDQVMHLKPHQYNARELSELLWCASHRNIEQFLATIPASRHTRVLFEQLVADPSAEVQRLCEFLGINYDPTMLDVYDDQGKRMTGGKDSGSRMLGDVKFHTHKHIDAEVGAHWQAQARALQLTPQTQMMAQQLGYQAQPHTVIPARDLNTPAPLSFAQSRIWLLDKVLNNKTAYNTMAVFELSGEISLPMAQRALSQIIQRHEVLRTTYLEHDGQVVQRVNDAPDFTIEEVDLSQQSQALVDSLVERLIEEEALKPFDLSSDIMLRARYLKLAPQRGIMLFNLHHIAADGWSLSILKNEFIHFYEACQAGSVGALAPLPVQYADYASWLHQSLGQKGLTSQLEYWQQQLQDPPVVHSLPLDFSRPAEQQHDGGWVEQRLTPAQVKHLEQYAQQQGMTLFMLFHALYSLTLSQFSHSHDIVVGTPVVNRNLKELEGVIGMFLNTLPLRVSTEHVNLADYLAHVKQVNVEAHKHQDIPFETLVSELQIERNSSYSPLFQVVLNFNTTMEDETNITGLDIRSYQPFDLPVKFDLQLVVEAGTSGFLLSWGYAKSLFSVETVTAFSNRLQEMLLVLCEQQDPTLAQLLAPSDLPQDLVTQSDKVSSPLSDIQMTQLFNELASQDGKAIAVVDEHDSRCFAQLERDSNQLAHCLLAQLDGCPSDTQPRVGVILERNYDMAVAVLACLKAGVTFLPLDADYPQQRIHRILNDAAVDLVLCHQTVANTLKLEAFNHLVLDSTGTQSLCASQLDTLPTVRRSDVVVEPVAYVIYTSGSTGTPKGVMVSEQNLLSFYSAFRAQISLFGELNQGSLWNSSLAFDASIKSILLLLMGNKLAISSSEQSKDPEALVALAKRENLALLNFAPALMELVLPQLQSQQYYPHLIVSGDQVGEPLWAQLQSYQCQHQRVVINAYGPTEATVNACFGVVDTQALPHIGKPQLHTTAFILDRQQRRLPAGAVGELCLAGKGLTLGYLNDPQKTAAAFISAPWDNNLRLYRSGDLARYNPDGTIQFIGRCDRQVKVRGYRIELDEIQATMQAFPQVGKAEVFLDTTTDSEARILAAFVANGECSAETLKQQVAAQLPEFMLPAQFIALQALPLSASGKVDFNAIKALANTESGDAGGLMPTTETEKVVARMWQHILQLDTDQIAVTSCFFDLGGHSLSAFKLVMEIKKTWGLNLPVRNFFKVNNIKRVAELIDTELQLKALQEQQSAVEITEKGTL</sequence>
<comment type="cofactor">
    <cofactor evidence="1">
        <name>pantetheine 4'-phosphate</name>
        <dbReference type="ChEBI" id="CHEBI:47942"/>
    </cofactor>
</comment>
<comment type="caution">
    <text evidence="5">The sequence shown here is derived from an EMBL/GenBank/DDBJ whole genome shotgun (WGS) entry which is preliminary data.</text>
</comment>
<dbReference type="PROSITE" id="PS00455">
    <property type="entry name" value="AMP_BINDING"/>
    <property type="match status" value="2"/>
</dbReference>
<dbReference type="InterPro" id="IPR045851">
    <property type="entry name" value="AMP-bd_C_sf"/>
</dbReference>
<dbReference type="CDD" id="cd19531">
    <property type="entry name" value="LCL_NRPS-like"/>
    <property type="match status" value="2"/>
</dbReference>
<gene>
    <name evidence="5" type="ORF">N476_24035</name>
</gene>
<dbReference type="SUPFAM" id="SSF47336">
    <property type="entry name" value="ACP-like"/>
    <property type="match status" value="2"/>
</dbReference>
<dbReference type="PANTHER" id="PTHR45527">
    <property type="entry name" value="NONRIBOSOMAL PEPTIDE SYNTHETASE"/>
    <property type="match status" value="1"/>
</dbReference>
<dbReference type="GO" id="GO:0044550">
    <property type="term" value="P:secondary metabolite biosynthetic process"/>
    <property type="evidence" value="ECO:0007669"/>
    <property type="project" value="TreeGrafter"/>
</dbReference>
<dbReference type="InterPro" id="IPR010071">
    <property type="entry name" value="AA_adenyl_dom"/>
</dbReference>
<feature type="domain" description="Carrier" evidence="4">
    <location>
        <begin position="2446"/>
        <end position="2523"/>
    </location>
</feature>
<dbReference type="PANTHER" id="PTHR45527:SF1">
    <property type="entry name" value="FATTY ACID SYNTHASE"/>
    <property type="match status" value="1"/>
</dbReference>
<dbReference type="PATRIC" id="fig|1365251.3.peg.4292"/>
<dbReference type="FunFam" id="3.40.50.12780:FF:000012">
    <property type="entry name" value="Non-ribosomal peptide synthetase"/>
    <property type="match status" value="1"/>
</dbReference>
<dbReference type="InterPro" id="IPR041464">
    <property type="entry name" value="TubC_N"/>
</dbReference>
<dbReference type="NCBIfam" id="NF003417">
    <property type="entry name" value="PRK04813.1"/>
    <property type="match status" value="2"/>
</dbReference>
<evidence type="ECO:0000313" key="5">
    <source>
        <dbReference type="EMBL" id="KZN46679.1"/>
    </source>
</evidence>
<keyword evidence="3" id="KW-0597">Phosphoprotein</keyword>